<organism evidence="3 4">
    <name type="scientific">Gigaspora margarita</name>
    <dbReference type="NCBI Taxonomy" id="4874"/>
    <lineage>
        <taxon>Eukaryota</taxon>
        <taxon>Fungi</taxon>
        <taxon>Fungi incertae sedis</taxon>
        <taxon>Mucoromycota</taxon>
        <taxon>Glomeromycotina</taxon>
        <taxon>Glomeromycetes</taxon>
        <taxon>Diversisporales</taxon>
        <taxon>Gigasporaceae</taxon>
        <taxon>Gigaspora</taxon>
    </lineage>
</organism>
<gene>
    <name evidence="3" type="ORF">GMARGA_LOCUS12041</name>
</gene>
<name>A0ABN7UY10_GIGMA</name>
<feature type="region of interest" description="Disordered" evidence="1">
    <location>
        <begin position="85"/>
        <end position="109"/>
    </location>
</feature>
<evidence type="ECO:0000256" key="1">
    <source>
        <dbReference type="SAM" id="MobiDB-lite"/>
    </source>
</evidence>
<reference evidence="3 4" key="1">
    <citation type="submission" date="2021-06" db="EMBL/GenBank/DDBJ databases">
        <authorList>
            <person name="Kallberg Y."/>
            <person name="Tangrot J."/>
            <person name="Rosling A."/>
        </authorList>
    </citation>
    <scope>NUCLEOTIDE SEQUENCE [LARGE SCALE GENOMIC DNA]</scope>
    <source>
        <strain evidence="3 4">120-4 pot B 10/14</strain>
    </source>
</reference>
<dbReference type="InterPro" id="IPR041577">
    <property type="entry name" value="RT_RNaseH_2"/>
</dbReference>
<protein>
    <submittedName>
        <fullName evidence="3">3122_t:CDS:1</fullName>
    </submittedName>
</protein>
<proteinExistence type="predicted"/>
<keyword evidence="4" id="KW-1185">Reference proteome</keyword>
<feature type="domain" description="Reverse transcriptase/retrotransposon-derived protein RNase H-like" evidence="2">
    <location>
        <begin position="282"/>
        <end position="344"/>
    </location>
</feature>
<dbReference type="EMBL" id="CAJVQB010007237">
    <property type="protein sequence ID" value="CAG8699671.1"/>
    <property type="molecule type" value="Genomic_DNA"/>
</dbReference>
<evidence type="ECO:0000313" key="3">
    <source>
        <dbReference type="EMBL" id="CAG8699671.1"/>
    </source>
</evidence>
<dbReference type="Pfam" id="PF17919">
    <property type="entry name" value="RT_RNaseH_2"/>
    <property type="match status" value="1"/>
</dbReference>
<feature type="compositionally biased region" description="Basic and acidic residues" evidence="1">
    <location>
        <begin position="173"/>
        <end position="193"/>
    </location>
</feature>
<dbReference type="InterPro" id="IPR043502">
    <property type="entry name" value="DNA/RNA_pol_sf"/>
</dbReference>
<accession>A0ABN7UY10</accession>
<dbReference type="SUPFAM" id="SSF56672">
    <property type="entry name" value="DNA/RNA polymerases"/>
    <property type="match status" value="1"/>
</dbReference>
<evidence type="ECO:0000313" key="4">
    <source>
        <dbReference type="Proteomes" id="UP000789901"/>
    </source>
</evidence>
<dbReference type="Proteomes" id="UP000789901">
    <property type="component" value="Unassembled WGS sequence"/>
</dbReference>
<feature type="region of interest" description="Disordered" evidence="1">
    <location>
        <begin position="155"/>
        <end position="193"/>
    </location>
</feature>
<sequence length="467" mass="54709">MTLKNNNGPRGNQNCNRAYKCSTQGNNNINNSRPAIIENERTRVLEAERTSNFKLKNAPCKGESAFNSEIPSLDPLFETLAAAKRRKKNDGKAEKVETPELNKKENKDHMHKVIKKARVRLDWEECELMIRDGKKKIKIPTKYCKPTNINKRIEKKRKSTKVKKEPEEDESTLEEKAKSEIDESDSDKEYEKEVLSPEYETIYLNEEREKEDFNIGPMTAQHEIYTEDGPLIKQKFYPTSRPEYEFIKTEIQHMEKDKIHEEFCKIHSSFIQIIEETNPFKWRNEQQITFEKLKTILVMVPVLAHSNDNKEYILYTDISHLALGAILAQHDEYRKEHVIEYATREEILYRVNKQKEVQIILEAVHESAIGGHMGEKVTIHKTYIQKLATILELDEIVILDQSCVILHTLEQEASEQIVLLERRTPAEKIRENLYTYLQDLNQGELDKLVLSTESLREDWDKKLVYTC</sequence>
<feature type="compositionally biased region" description="Basic and acidic residues" evidence="1">
    <location>
        <begin position="90"/>
        <end position="108"/>
    </location>
</feature>
<evidence type="ECO:0000259" key="2">
    <source>
        <dbReference type="Pfam" id="PF17919"/>
    </source>
</evidence>
<comment type="caution">
    <text evidence="3">The sequence shown here is derived from an EMBL/GenBank/DDBJ whole genome shotgun (WGS) entry which is preliminary data.</text>
</comment>